<sequence length="273" mass="31328">MKNILIPVDFSEISWNAIRCVQSFFKNIAVTFHVIHIDIPSNDLEENTGELVLHKNIASHYQLEEWTQLLDKKKSKHHTISSIEKTGSFIRSLKETVHQKNIDLIVMGTEQANVLKDTTIGSYTREVITRIQCPTIIVPQDVPCPKLKQVALVTDFNFQHNSKALETISQIITIADAHLTILNLVKQEGYTDTNQKENKSFLKSAFSDLEHSFHFVVNQTMDEALQFFINVHEVDLVILFAKNMNFSEHLLFSPSTDTSINYHKRTPFLIVHE</sequence>
<dbReference type="AlphaFoldDB" id="A0A239BHS6"/>
<feature type="domain" description="UspA" evidence="2">
    <location>
        <begin position="1"/>
        <end position="139"/>
    </location>
</feature>
<evidence type="ECO:0000256" key="1">
    <source>
        <dbReference type="ARBA" id="ARBA00008791"/>
    </source>
</evidence>
<dbReference type="Pfam" id="PF00582">
    <property type="entry name" value="Usp"/>
    <property type="match status" value="1"/>
</dbReference>
<proteinExistence type="inferred from homology"/>
<dbReference type="RefSeq" id="WP_089372779.1">
    <property type="nucleotide sequence ID" value="NZ_BMEP01000005.1"/>
</dbReference>
<evidence type="ECO:0000313" key="4">
    <source>
        <dbReference type="Proteomes" id="UP000198379"/>
    </source>
</evidence>
<protein>
    <submittedName>
        <fullName evidence="3">Nucleotide-binding universal stress protein, UspA family</fullName>
    </submittedName>
</protein>
<name>A0A239BHS6_9FLAO</name>
<dbReference type="SUPFAM" id="SSF52402">
    <property type="entry name" value="Adenine nucleotide alpha hydrolases-like"/>
    <property type="match status" value="2"/>
</dbReference>
<comment type="similarity">
    <text evidence="1">Belongs to the universal stress protein A family.</text>
</comment>
<dbReference type="InterPro" id="IPR006016">
    <property type="entry name" value="UspA"/>
</dbReference>
<dbReference type="PANTHER" id="PTHR46268:SF6">
    <property type="entry name" value="UNIVERSAL STRESS PROTEIN UP12"/>
    <property type="match status" value="1"/>
</dbReference>
<gene>
    <name evidence="3" type="ORF">SAMN06265376_106165</name>
</gene>
<organism evidence="3 4">
    <name type="scientific">Dokdonia pacifica</name>
    <dbReference type="NCBI Taxonomy" id="1627892"/>
    <lineage>
        <taxon>Bacteria</taxon>
        <taxon>Pseudomonadati</taxon>
        <taxon>Bacteroidota</taxon>
        <taxon>Flavobacteriia</taxon>
        <taxon>Flavobacteriales</taxon>
        <taxon>Flavobacteriaceae</taxon>
        <taxon>Dokdonia</taxon>
    </lineage>
</organism>
<accession>A0A239BHS6</accession>
<keyword evidence="4" id="KW-1185">Reference proteome</keyword>
<dbReference type="Proteomes" id="UP000198379">
    <property type="component" value="Unassembled WGS sequence"/>
</dbReference>
<dbReference type="CDD" id="cd00293">
    <property type="entry name" value="USP-like"/>
    <property type="match status" value="1"/>
</dbReference>
<reference evidence="3 4" key="1">
    <citation type="submission" date="2017-06" db="EMBL/GenBank/DDBJ databases">
        <authorList>
            <person name="Kim H.J."/>
            <person name="Triplett B.A."/>
        </authorList>
    </citation>
    <scope>NUCLEOTIDE SEQUENCE [LARGE SCALE GENOMIC DNA]</scope>
    <source>
        <strain evidence="3 4">DSM 25597</strain>
    </source>
</reference>
<dbReference type="EMBL" id="FZNY01000006">
    <property type="protein sequence ID" value="SNS07122.1"/>
    <property type="molecule type" value="Genomic_DNA"/>
</dbReference>
<dbReference type="PRINTS" id="PR01438">
    <property type="entry name" value="UNVRSLSTRESS"/>
</dbReference>
<dbReference type="Gene3D" id="3.40.50.12370">
    <property type="match status" value="1"/>
</dbReference>
<dbReference type="OrthoDB" id="9788959at2"/>
<dbReference type="InterPro" id="IPR006015">
    <property type="entry name" value="Universal_stress_UspA"/>
</dbReference>
<evidence type="ECO:0000259" key="2">
    <source>
        <dbReference type="Pfam" id="PF00582"/>
    </source>
</evidence>
<evidence type="ECO:0000313" key="3">
    <source>
        <dbReference type="EMBL" id="SNS07122.1"/>
    </source>
</evidence>
<dbReference type="PANTHER" id="PTHR46268">
    <property type="entry name" value="STRESS RESPONSE PROTEIN NHAX"/>
    <property type="match status" value="1"/>
</dbReference>